<evidence type="ECO:0000259" key="5">
    <source>
        <dbReference type="Pfam" id="PF13657"/>
    </source>
</evidence>
<evidence type="ECO:0000313" key="6">
    <source>
        <dbReference type="EMBL" id="TCU20104.1"/>
    </source>
</evidence>
<dbReference type="InterPro" id="IPR017508">
    <property type="entry name" value="HipA_N1"/>
</dbReference>
<dbReference type="GO" id="GO:0005829">
    <property type="term" value="C:cytosol"/>
    <property type="evidence" value="ECO:0007669"/>
    <property type="project" value="TreeGrafter"/>
</dbReference>
<keyword evidence="3 6" id="KW-0418">Kinase</keyword>
<protein>
    <submittedName>
        <fullName evidence="6">Serine/threonine-protein kinase HipA</fullName>
    </submittedName>
</protein>
<dbReference type="PANTHER" id="PTHR37419:SF1">
    <property type="entry name" value="SERINE_THREONINE-PROTEIN KINASE TOXIN HIPA"/>
    <property type="match status" value="1"/>
</dbReference>
<proteinExistence type="inferred from homology"/>
<dbReference type="Pfam" id="PF07804">
    <property type="entry name" value="HipA_C"/>
    <property type="match status" value="1"/>
</dbReference>
<evidence type="ECO:0000259" key="4">
    <source>
        <dbReference type="Pfam" id="PF07804"/>
    </source>
</evidence>
<name>A0A4R3QGM7_RHISU</name>
<dbReference type="PANTHER" id="PTHR37419">
    <property type="entry name" value="SERINE/THREONINE-PROTEIN KINASE TOXIN HIPA"/>
    <property type="match status" value="1"/>
</dbReference>
<sequence>MMTTICPPSFLNLTMMIMAPIFHAPKTIPSLDVLLNMLKVGTIVRTPGDFNAFNFDEAYRKTGGFPVLSLSFQAATGGLRKDPKPLAGALPAFFANLLPEEKLREAMEKHHEGNVRPGNDFDLLAALGTDLPGAVRVVPSDGATAVQQDPSKEKTKARFSLAGVQMKLSVMKNTGKGGGLTLPMDDEQGQYIAKFPSTAFPGVSENEFASLALAAAIGMEVPERELVEKSDFDRIPEEFNTLSEGKVLLVKRFDREAKGGRIHIEDFAQVFGVYPSRKYEGAAYHDIASAISVAVSPAMALEFVRRLALTVITGNGDMHLKNWSLIYPGEGNKPALAPIYDVLSTVPYIPADAMALSLGGERSFKALAAPRWKAFANRAKLPEPAVLKAVVETVERVNEHWWHLPERGVIPEKVLERIDIHVKALTPILNTCGEK</sequence>
<feature type="domain" description="HipA-like C-terminal" evidence="4">
    <location>
        <begin position="159"/>
        <end position="401"/>
    </location>
</feature>
<feature type="domain" description="HipA N-terminal subdomain 1" evidence="5">
    <location>
        <begin position="31"/>
        <end position="137"/>
    </location>
</feature>
<evidence type="ECO:0000256" key="2">
    <source>
        <dbReference type="ARBA" id="ARBA00022679"/>
    </source>
</evidence>
<dbReference type="Proteomes" id="UP000294576">
    <property type="component" value="Unassembled WGS sequence"/>
</dbReference>
<comment type="caution">
    <text evidence="6">The sequence shown here is derived from an EMBL/GenBank/DDBJ whole genome shotgun (WGS) entry which is preliminary data.</text>
</comment>
<comment type="similarity">
    <text evidence="1">Belongs to the HipA Ser/Thr kinase family.</text>
</comment>
<gene>
    <name evidence="6" type="ORF">EV132_101168</name>
</gene>
<dbReference type="NCBIfam" id="TIGR03071">
    <property type="entry name" value="couple_hipA"/>
    <property type="match status" value="1"/>
</dbReference>
<keyword evidence="2" id="KW-0808">Transferase</keyword>
<evidence type="ECO:0000313" key="7">
    <source>
        <dbReference type="Proteomes" id="UP000294576"/>
    </source>
</evidence>
<dbReference type="AlphaFoldDB" id="A0A4R3QGM7"/>
<dbReference type="EMBL" id="SMBH01000001">
    <property type="protein sequence ID" value="TCU20104.1"/>
    <property type="molecule type" value="Genomic_DNA"/>
</dbReference>
<dbReference type="InterPro" id="IPR012893">
    <property type="entry name" value="HipA-like_C"/>
</dbReference>
<dbReference type="Gene3D" id="1.10.1070.20">
    <property type="match status" value="1"/>
</dbReference>
<evidence type="ECO:0000256" key="3">
    <source>
        <dbReference type="ARBA" id="ARBA00022777"/>
    </source>
</evidence>
<dbReference type="GO" id="GO:0004674">
    <property type="term" value="F:protein serine/threonine kinase activity"/>
    <property type="evidence" value="ECO:0007669"/>
    <property type="project" value="TreeGrafter"/>
</dbReference>
<organism evidence="6 7">
    <name type="scientific">Rhizobium sullae</name>
    <name type="common">Rhizobium hedysari</name>
    <dbReference type="NCBI Taxonomy" id="50338"/>
    <lineage>
        <taxon>Bacteria</taxon>
        <taxon>Pseudomonadati</taxon>
        <taxon>Pseudomonadota</taxon>
        <taxon>Alphaproteobacteria</taxon>
        <taxon>Hyphomicrobiales</taxon>
        <taxon>Rhizobiaceae</taxon>
        <taxon>Rhizobium/Agrobacterium group</taxon>
        <taxon>Rhizobium</taxon>
    </lineage>
</organism>
<reference evidence="6 7" key="1">
    <citation type="submission" date="2019-03" db="EMBL/GenBank/DDBJ databases">
        <title>Genomic Encyclopedia of Type Strains, Phase IV (KMG-V): Genome sequencing to study the core and pangenomes of soil and plant-associated prokaryotes.</title>
        <authorList>
            <person name="Whitman W."/>
        </authorList>
    </citation>
    <scope>NUCLEOTIDE SEQUENCE [LARGE SCALE GENOMIC DNA]</scope>
    <source>
        <strain evidence="6 7">Hc14</strain>
    </source>
</reference>
<dbReference type="Pfam" id="PF13657">
    <property type="entry name" value="Couple_hipA"/>
    <property type="match status" value="1"/>
</dbReference>
<evidence type="ECO:0000256" key="1">
    <source>
        <dbReference type="ARBA" id="ARBA00010164"/>
    </source>
</evidence>
<dbReference type="InterPro" id="IPR052028">
    <property type="entry name" value="HipA_Ser/Thr_kinase"/>
</dbReference>
<accession>A0A4R3QGM7</accession>